<reference evidence="1" key="1">
    <citation type="journal article" date="2014" name="Int. J. Syst. Evol. Microbiol.">
        <title>Complete genome of a new Firmicutes species belonging to the dominant human colonic microbiota ('Ruminococcus bicirculans') reveals two chromosomes and a selective capacity to utilize plant glucans.</title>
        <authorList>
            <consortium name="NISC Comparative Sequencing Program"/>
            <person name="Wegmann U."/>
            <person name="Louis P."/>
            <person name="Goesmann A."/>
            <person name="Henrissat B."/>
            <person name="Duncan S.H."/>
            <person name="Flint H.J."/>
        </authorList>
    </citation>
    <scope>NUCLEOTIDE SEQUENCE</scope>
    <source>
        <strain evidence="1">NBRC 110608</strain>
    </source>
</reference>
<accession>A0ABM8HGF4</accession>
<organism evidence="1">
    <name type="scientific">Barrientosiimonas endolithica</name>
    <dbReference type="NCBI Taxonomy" id="1535208"/>
    <lineage>
        <taxon>Bacteria</taxon>
        <taxon>Bacillati</taxon>
        <taxon>Actinomycetota</taxon>
        <taxon>Actinomycetes</taxon>
        <taxon>Micrococcales</taxon>
        <taxon>Dermacoccaceae</taxon>
        <taxon>Barrientosiimonas</taxon>
    </lineage>
</organism>
<name>A0ABM8HGF4_9MICO</name>
<proteinExistence type="predicted"/>
<reference evidence="1" key="2">
    <citation type="submission" date="2023-02" db="EMBL/GenBank/DDBJ databases">
        <authorList>
            <person name="Sun Q."/>
            <person name="Mori K."/>
        </authorList>
    </citation>
    <scope>NUCLEOTIDE SEQUENCE</scope>
    <source>
        <strain evidence="1">NBRC 110608</strain>
    </source>
</reference>
<protein>
    <submittedName>
        <fullName evidence="1">Uncharacterized protein</fullName>
    </submittedName>
</protein>
<sequence length="234" mass="24385">MTAEASVDVATATPPNANDAHATPAASCFFMISPLVELPLSPECEPVLAAQQDSCRQQPPARSTACHARRMGNEAISPLHIEVTSPEGTPRVTISSGDDFDGRRVAPAAGVIIRDRDGNERGGIGVLDVEEGSGTRVVTALDHPGADAVGMYVHEAGTAGVFINEAPRGQVRGGSGVGRFTAEVGIDGTPTLELRDDEERPRLRLTLTATGAGAIEFLDASGRVVQRIVPEDQG</sequence>
<evidence type="ECO:0000313" key="1">
    <source>
        <dbReference type="EMBL" id="BDZ60093.1"/>
    </source>
</evidence>
<gene>
    <name evidence="1" type="ORF">GCM10025872_37500</name>
</gene>
<dbReference type="EMBL" id="AP027735">
    <property type="protein sequence ID" value="BDZ60093.1"/>
    <property type="molecule type" value="Genomic_DNA"/>
</dbReference>